<evidence type="ECO:0000313" key="4">
    <source>
        <dbReference type="EMBL" id="CDZ96246.1"/>
    </source>
</evidence>
<feature type="transmembrane region" description="Helical" evidence="1">
    <location>
        <begin position="59"/>
        <end position="81"/>
    </location>
</feature>
<reference evidence="4" key="1">
    <citation type="submission" date="2014-08" db="EMBL/GenBank/DDBJ databases">
        <authorList>
            <person name="Sharma Rahul"/>
            <person name="Thines Marco"/>
        </authorList>
    </citation>
    <scope>NUCLEOTIDE SEQUENCE</scope>
</reference>
<feature type="domain" description="NADH-ubiquinone oxidoreductase 21kDa subunit C-terminal fungi" evidence="3">
    <location>
        <begin position="103"/>
        <end position="156"/>
    </location>
</feature>
<dbReference type="PANTHER" id="PTHR34062:SF1">
    <property type="entry name" value="NADH-UBIQUINONE OXIDOREDUCTASE 21KDA SUBUNIT N-TERMINAL DOMAIN-CONTAINING PROTEIN"/>
    <property type="match status" value="1"/>
</dbReference>
<evidence type="ECO:0000256" key="1">
    <source>
        <dbReference type="SAM" id="Phobius"/>
    </source>
</evidence>
<proteinExistence type="predicted"/>
<name>A0A0F7SE56_PHARH</name>
<evidence type="ECO:0000259" key="3">
    <source>
        <dbReference type="Pfam" id="PF12853"/>
    </source>
</evidence>
<dbReference type="Pfam" id="PF10785">
    <property type="entry name" value="NADH-u_ox-rdase"/>
    <property type="match status" value="1"/>
</dbReference>
<dbReference type="AlphaFoldDB" id="A0A0F7SE56"/>
<keyword evidence="1" id="KW-1133">Transmembrane helix</keyword>
<dbReference type="InterPro" id="IPR053229">
    <property type="entry name" value="NADH-Q_oxidrdct_subunit"/>
</dbReference>
<dbReference type="PANTHER" id="PTHR34062">
    <property type="entry name" value="OXIDOREDUCTASE 21 KDA SUBUNIT, PUTATIVE (AFU_ORTHOLOGUE AFUA_4G04750)-RELATED"/>
    <property type="match status" value="1"/>
</dbReference>
<feature type="transmembrane region" description="Helical" evidence="1">
    <location>
        <begin position="29"/>
        <end position="47"/>
    </location>
</feature>
<dbReference type="InterPro" id="IPR024549">
    <property type="entry name" value="NADH-UbQ_OxRdtase_su21_C_fun"/>
</dbReference>
<protein>
    <submittedName>
        <fullName evidence="4">NADH-ubiquinone oxidoreductase, 21kDa subunit, N-terminal</fullName>
    </submittedName>
</protein>
<keyword evidence="4" id="KW-0830">Ubiquinone</keyword>
<keyword evidence="1" id="KW-0472">Membrane</keyword>
<sequence length="175" mass="20309">MPIKSEPTEYPLIDSDPHFWRVVRYFRPADVGTIGLCTGLSCGYVYLMNKWQPSHNKFGLAPVMRLTACTGLVGGFLIAYARSSYRFWGTWENAREVSKDYAEMRERAEKGLPLYGATEMSEYAQGVAMRQSVRSQGRLAVFPWFNFANHKFHNTEQDYFKGIEHLRPESYRTHY</sequence>
<dbReference type="EMBL" id="LN483116">
    <property type="protein sequence ID" value="CDZ96246.1"/>
    <property type="molecule type" value="Genomic_DNA"/>
</dbReference>
<dbReference type="Pfam" id="PF12853">
    <property type="entry name" value="NADH_u_ox_C"/>
    <property type="match status" value="1"/>
</dbReference>
<dbReference type="InterPro" id="IPR019721">
    <property type="entry name" value="NADH-UbQ_OxRdtase_su21_N"/>
</dbReference>
<feature type="domain" description="NADH-ubiquinone oxidoreductase 21kDa subunit N-terminal" evidence="2">
    <location>
        <begin position="8"/>
        <end position="91"/>
    </location>
</feature>
<evidence type="ECO:0000259" key="2">
    <source>
        <dbReference type="Pfam" id="PF10785"/>
    </source>
</evidence>
<organism evidence="4">
    <name type="scientific">Phaffia rhodozyma</name>
    <name type="common">Yeast</name>
    <name type="synonym">Xanthophyllomyces dendrorhous</name>
    <dbReference type="NCBI Taxonomy" id="264483"/>
    <lineage>
        <taxon>Eukaryota</taxon>
        <taxon>Fungi</taxon>
        <taxon>Dikarya</taxon>
        <taxon>Basidiomycota</taxon>
        <taxon>Agaricomycotina</taxon>
        <taxon>Tremellomycetes</taxon>
        <taxon>Cystofilobasidiales</taxon>
        <taxon>Mrakiaceae</taxon>
        <taxon>Phaffia</taxon>
    </lineage>
</organism>
<accession>A0A0F7SE56</accession>
<keyword evidence="1" id="KW-0812">Transmembrane</keyword>